<evidence type="ECO:0000256" key="1">
    <source>
        <dbReference type="SAM" id="MobiDB-lite"/>
    </source>
</evidence>
<dbReference type="OMA" id="RRSEWLI"/>
<keyword evidence="4" id="KW-1185">Reference proteome</keyword>
<name>J0WR21_AURST</name>
<sequence length="282" mass="31501">MSRHASLPPVPRQRSKSVSYVQPSMSAAPPPSYAQVKADPYATGYVPAGLPSWAPYQYPAYHAPQPTVAPQPQGYGYFSWPSTSTVDKIPDEHKGRSRTPAPSTRAKKGGLFSSLRRRVTGPETHLHMLLLHARPSPLLYDVRNPPTMATHGNHPIRALAPLDRAQPATSPPRAFLRLTCELMPWTLEIARPQGVTVGDVLDELHALLHKRVRRSEWLIAADGLQEKVVRTFAWRCYNSTAPRGFEEQQGPKRVDWLLKRTVFRGLSHGPDDDTFVLHLGQH</sequence>
<dbReference type="AlphaFoldDB" id="J0WR21"/>
<reference evidence="4" key="1">
    <citation type="journal article" date="2012" name="Science">
        <title>The Paleozoic origin of enzymatic lignin decomposition reconstructed from 31 fungal genomes.</title>
        <authorList>
            <person name="Floudas D."/>
            <person name="Binder M."/>
            <person name="Riley R."/>
            <person name="Barry K."/>
            <person name="Blanchette R.A."/>
            <person name="Henrissat B."/>
            <person name="Martinez A.T."/>
            <person name="Otillar R."/>
            <person name="Spatafora J.W."/>
            <person name="Yadav J.S."/>
            <person name="Aerts A."/>
            <person name="Benoit I."/>
            <person name="Boyd A."/>
            <person name="Carlson A."/>
            <person name="Copeland A."/>
            <person name="Coutinho P.M."/>
            <person name="de Vries R.P."/>
            <person name="Ferreira P."/>
            <person name="Findley K."/>
            <person name="Foster B."/>
            <person name="Gaskell J."/>
            <person name="Glotzer D."/>
            <person name="Gorecki P."/>
            <person name="Heitman J."/>
            <person name="Hesse C."/>
            <person name="Hori C."/>
            <person name="Igarashi K."/>
            <person name="Jurgens J.A."/>
            <person name="Kallen N."/>
            <person name="Kersten P."/>
            <person name="Kohler A."/>
            <person name="Kuees U."/>
            <person name="Kumar T.K.A."/>
            <person name="Kuo A."/>
            <person name="LaButti K."/>
            <person name="Larrondo L.F."/>
            <person name="Lindquist E."/>
            <person name="Ling A."/>
            <person name="Lombard V."/>
            <person name="Lucas S."/>
            <person name="Lundell T."/>
            <person name="Martin R."/>
            <person name="McLaughlin D.J."/>
            <person name="Morgenstern I."/>
            <person name="Morin E."/>
            <person name="Murat C."/>
            <person name="Nagy L.G."/>
            <person name="Nolan M."/>
            <person name="Ohm R.A."/>
            <person name="Patyshakuliyeva A."/>
            <person name="Rokas A."/>
            <person name="Ruiz-Duenas F.J."/>
            <person name="Sabat G."/>
            <person name="Salamov A."/>
            <person name="Samejima M."/>
            <person name="Schmutz J."/>
            <person name="Slot J.C."/>
            <person name="St John F."/>
            <person name="Stenlid J."/>
            <person name="Sun H."/>
            <person name="Sun S."/>
            <person name="Syed K."/>
            <person name="Tsang A."/>
            <person name="Wiebenga A."/>
            <person name="Young D."/>
            <person name="Pisabarro A."/>
            <person name="Eastwood D.C."/>
            <person name="Martin F."/>
            <person name="Cullen D."/>
            <person name="Grigoriev I.V."/>
            <person name="Hibbett D.S."/>
        </authorList>
    </citation>
    <scope>NUCLEOTIDE SEQUENCE [LARGE SCALE GENOMIC DNA]</scope>
    <source>
        <strain evidence="4">TFB10046</strain>
    </source>
</reference>
<dbReference type="OrthoDB" id="3144234at2759"/>
<feature type="region of interest" description="Disordered" evidence="1">
    <location>
        <begin position="86"/>
        <end position="109"/>
    </location>
</feature>
<feature type="domain" description="DUF6699" evidence="2">
    <location>
        <begin position="138"/>
        <end position="271"/>
    </location>
</feature>
<dbReference type="EMBL" id="JH687904">
    <property type="protein sequence ID" value="EJD35113.1"/>
    <property type="molecule type" value="Genomic_DNA"/>
</dbReference>
<evidence type="ECO:0000313" key="4">
    <source>
        <dbReference type="Proteomes" id="UP000006514"/>
    </source>
</evidence>
<accession>J0WR21</accession>
<organism evidence="3 4">
    <name type="scientific">Auricularia subglabra (strain TFB-10046 / SS5)</name>
    <name type="common">White-rot fungus</name>
    <name type="synonym">Auricularia delicata (strain TFB10046)</name>
    <dbReference type="NCBI Taxonomy" id="717982"/>
    <lineage>
        <taxon>Eukaryota</taxon>
        <taxon>Fungi</taxon>
        <taxon>Dikarya</taxon>
        <taxon>Basidiomycota</taxon>
        <taxon>Agaricomycotina</taxon>
        <taxon>Agaricomycetes</taxon>
        <taxon>Auriculariales</taxon>
        <taxon>Auriculariaceae</taxon>
        <taxon>Auricularia</taxon>
    </lineage>
</organism>
<gene>
    <name evidence="3" type="ORF">AURDEDRAFT_117455</name>
</gene>
<dbReference type="Pfam" id="PF20415">
    <property type="entry name" value="DUF6699"/>
    <property type="match status" value="1"/>
</dbReference>
<feature type="region of interest" description="Disordered" evidence="1">
    <location>
        <begin position="1"/>
        <end position="32"/>
    </location>
</feature>
<proteinExistence type="predicted"/>
<evidence type="ECO:0000313" key="3">
    <source>
        <dbReference type="EMBL" id="EJD35113.1"/>
    </source>
</evidence>
<dbReference type="Proteomes" id="UP000006514">
    <property type="component" value="Unassembled WGS sequence"/>
</dbReference>
<dbReference type="eggNOG" id="ENOG502SU6E">
    <property type="taxonomic scope" value="Eukaryota"/>
</dbReference>
<dbReference type="InterPro" id="IPR046522">
    <property type="entry name" value="DUF6699"/>
</dbReference>
<dbReference type="InParanoid" id="J0WR21"/>
<dbReference type="KEGG" id="adl:AURDEDRAFT_117455"/>
<protein>
    <recommendedName>
        <fullName evidence="2">DUF6699 domain-containing protein</fullName>
    </recommendedName>
</protein>
<evidence type="ECO:0000259" key="2">
    <source>
        <dbReference type="Pfam" id="PF20415"/>
    </source>
</evidence>